<evidence type="ECO:0000313" key="3">
    <source>
        <dbReference type="Proteomes" id="UP001153712"/>
    </source>
</evidence>
<proteinExistence type="predicted"/>
<name>A0A9N9TYX9_PHYSR</name>
<feature type="compositionally biased region" description="Basic residues" evidence="1">
    <location>
        <begin position="52"/>
        <end position="62"/>
    </location>
</feature>
<sequence>MDNGNAEVERFDSSKTTTARNHYGIPENYNPADHPEVKFRNHSNVDRSEAQRKRRSKNRLSNRRSTGYVNADVLEAAMKMGPDGEGTPDDNK</sequence>
<evidence type="ECO:0000313" key="2">
    <source>
        <dbReference type="EMBL" id="CAG9864660.1"/>
    </source>
</evidence>
<dbReference type="AlphaFoldDB" id="A0A9N9TYX9"/>
<protein>
    <submittedName>
        <fullName evidence="2">Uncharacterized protein</fullName>
    </submittedName>
</protein>
<gene>
    <name evidence="2" type="ORF">PHYEVI_LOCUS10911</name>
</gene>
<dbReference type="Proteomes" id="UP001153712">
    <property type="component" value="Chromosome 8"/>
</dbReference>
<organism evidence="2 3">
    <name type="scientific">Phyllotreta striolata</name>
    <name type="common">Striped flea beetle</name>
    <name type="synonym">Crioceris striolata</name>
    <dbReference type="NCBI Taxonomy" id="444603"/>
    <lineage>
        <taxon>Eukaryota</taxon>
        <taxon>Metazoa</taxon>
        <taxon>Ecdysozoa</taxon>
        <taxon>Arthropoda</taxon>
        <taxon>Hexapoda</taxon>
        <taxon>Insecta</taxon>
        <taxon>Pterygota</taxon>
        <taxon>Neoptera</taxon>
        <taxon>Endopterygota</taxon>
        <taxon>Coleoptera</taxon>
        <taxon>Polyphaga</taxon>
        <taxon>Cucujiformia</taxon>
        <taxon>Chrysomeloidea</taxon>
        <taxon>Chrysomelidae</taxon>
        <taxon>Galerucinae</taxon>
        <taxon>Alticini</taxon>
        <taxon>Phyllotreta</taxon>
    </lineage>
</organism>
<feature type="region of interest" description="Disordered" evidence="1">
    <location>
        <begin position="1"/>
        <end position="92"/>
    </location>
</feature>
<keyword evidence="3" id="KW-1185">Reference proteome</keyword>
<dbReference type="Gene3D" id="6.10.140.390">
    <property type="match status" value="1"/>
</dbReference>
<dbReference type="OrthoDB" id="6759887at2759"/>
<dbReference type="EMBL" id="OU900101">
    <property type="protein sequence ID" value="CAG9864660.1"/>
    <property type="molecule type" value="Genomic_DNA"/>
</dbReference>
<reference evidence="2" key="1">
    <citation type="submission" date="2022-01" db="EMBL/GenBank/DDBJ databases">
        <authorList>
            <person name="King R."/>
        </authorList>
    </citation>
    <scope>NUCLEOTIDE SEQUENCE</scope>
</reference>
<accession>A0A9N9TYX9</accession>
<evidence type="ECO:0000256" key="1">
    <source>
        <dbReference type="SAM" id="MobiDB-lite"/>
    </source>
</evidence>
<feature type="compositionally biased region" description="Basic and acidic residues" evidence="1">
    <location>
        <begin position="33"/>
        <end position="51"/>
    </location>
</feature>